<dbReference type="InterPro" id="IPR051199">
    <property type="entry name" value="LPS_LOS_Heptosyltrfase"/>
</dbReference>
<evidence type="ECO:0000256" key="2">
    <source>
        <dbReference type="ARBA" id="ARBA00022679"/>
    </source>
</evidence>
<keyword evidence="2" id="KW-0808">Transferase</keyword>
<dbReference type="Gene3D" id="3.40.50.2000">
    <property type="entry name" value="Glycogen Phosphorylase B"/>
    <property type="match status" value="2"/>
</dbReference>
<dbReference type="AlphaFoldDB" id="A0A8J6YXF8"/>
<keyword evidence="1" id="KW-0328">Glycosyltransferase</keyword>
<organism evidence="3 4">
    <name type="scientific">Phaeovibrio sulfidiphilus</name>
    <dbReference type="NCBI Taxonomy" id="1220600"/>
    <lineage>
        <taxon>Bacteria</taxon>
        <taxon>Pseudomonadati</taxon>
        <taxon>Pseudomonadota</taxon>
        <taxon>Alphaproteobacteria</taxon>
        <taxon>Rhodospirillales</taxon>
        <taxon>Rhodospirillaceae</taxon>
        <taxon>Phaeovibrio</taxon>
    </lineage>
</organism>
<dbReference type="SUPFAM" id="SSF53756">
    <property type="entry name" value="UDP-Glycosyltransferase/glycogen phosphorylase"/>
    <property type="match status" value="1"/>
</dbReference>
<evidence type="ECO:0000313" key="3">
    <source>
        <dbReference type="EMBL" id="MBE1237437.1"/>
    </source>
</evidence>
<dbReference type="Proteomes" id="UP000631034">
    <property type="component" value="Unassembled WGS sequence"/>
</dbReference>
<sequence length="332" mass="35667">MTDRARSAGAPASGRRVLVIRLSSLGDMVMSMPAFQTIRRHHAGDHITLLTTRPYAEFMASSPWFDAVQVDVRPRWSRPMGWVRLARQLRQGRYDCVYDLQNSDRTGLYLRLLDARPGRVISSTSRAANRRWSHPDRFSLSIAERQNSQLALAGVITPAAAPLPDVSWVAGDLPEAVSSRLADASDLALLVPGASSHRSVKRWSAPDFGHLAAALLENGLRPVVLGTAIEAEAAACIRSLCPGAVDLTGQTGFADLVRLGRRARLAVGGDTGPLHLIAASGAPSVALISGQTNPSCLPRGPRVVILKREDLSTLSLEDVRAESLALALSPRS</sequence>
<dbReference type="RefSeq" id="WP_192534443.1">
    <property type="nucleotide sequence ID" value="NZ_JACZHT010000004.1"/>
</dbReference>
<keyword evidence="4" id="KW-1185">Reference proteome</keyword>
<protein>
    <submittedName>
        <fullName evidence="3">Glycosyltransferase family 9 protein</fullName>
    </submittedName>
</protein>
<dbReference type="EMBL" id="JACZHT010000004">
    <property type="protein sequence ID" value="MBE1237437.1"/>
    <property type="molecule type" value="Genomic_DNA"/>
</dbReference>
<accession>A0A8J6YXF8</accession>
<dbReference type="CDD" id="cd03789">
    <property type="entry name" value="GT9_LPS_heptosyltransferase"/>
    <property type="match status" value="1"/>
</dbReference>
<proteinExistence type="predicted"/>
<evidence type="ECO:0000313" key="4">
    <source>
        <dbReference type="Proteomes" id="UP000631034"/>
    </source>
</evidence>
<evidence type="ECO:0000256" key="1">
    <source>
        <dbReference type="ARBA" id="ARBA00022676"/>
    </source>
</evidence>
<dbReference type="GO" id="GO:0005829">
    <property type="term" value="C:cytosol"/>
    <property type="evidence" value="ECO:0007669"/>
    <property type="project" value="TreeGrafter"/>
</dbReference>
<dbReference type="Pfam" id="PF01075">
    <property type="entry name" value="Glyco_transf_9"/>
    <property type="match status" value="1"/>
</dbReference>
<comment type="caution">
    <text evidence="3">The sequence shown here is derived from an EMBL/GenBank/DDBJ whole genome shotgun (WGS) entry which is preliminary data.</text>
</comment>
<dbReference type="PANTHER" id="PTHR30160">
    <property type="entry name" value="TETRAACYLDISACCHARIDE 4'-KINASE-RELATED"/>
    <property type="match status" value="1"/>
</dbReference>
<dbReference type="GO" id="GO:0008713">
    <property type="term" value="F:ADP-heptose-lipopolysaccharide heptosyltransferase activity"/>
    <property type="evidence" value="ECO:0007669"/>
    <property type="project" value="TreeGrafter"/>
</dbReference>
<dbReference type="InterPro" id="IPR002201">
    <property type="entry name" value="Glyco_trans_9"/>
</dbReference>
<dbReference type="GO" id="GO:0009244">
    <property type="term" value="P:lipopolysaccharide core region biosynthetic process"/>
    <property type="evidence" value="ECO:0007669"/>
    <property type="project" value="TreeGrafter"/>
</dbReference>
<name>A0A8J6YXF8_9PROT</name>
<reference evidence="3" key="1">
    <citation type="submission" date="2020-10" db="EMBL/GenBank/DDBJ databases">
        <title>Genome sequence of the unusual species of purple photosynthetic bacteria, Phaeovibrio sulfidiphilus DSM 23193, type strain.</title>
        <authorList>
            <person name="Kyndt J.A."/>
            <person name="Meyer T.E."/>
        </authorList>
    </citation>
    <scope>NUCLEOTIDE SEQUENCE</scope>
    <source>
        <strain evidence="3">DSM 23193</strain>
    </source>
</reference>
<gene>
    <name evidence="3" type="ORF">IHV25_07220</name>
</gene>